<dbReference type="NCBIfam" id="TIGR00254">
    <property type="entry name" value="GGDEF"/>
    <property type="match status" value="1"/>
</dbReference>
<evidence type="ECO:0000256" key="2">
    <source>
        <dbReference type="ARBA" id="ARBA00023012"/>
    </source>
</evidence>
<evidence type="ECO:0000256" key="1">
    <source>
        <dbReference type="ARBA" id="ARBA00022553"/>
    </source>
</evidence>
<dbReference type="EMBL" id="BNJK01000001">
    <property type="protein sequence ID" value="GHO95884.1"/>
    <property type="molecule type" value="Genomic_DNA"/>
</dbReference>
<dbReference type="SUPFAM" id="SSF55073">
    <property type="entry name" value="Nucleotide cyclase"/>
    <property type="match status" value="1"/>
</dbReference>
<dbReference type="PANTHER" id="PTHR48111:SF1">
    <property type="entry name" value="TWO-COMPONENT RESPONSE REGULATOR ORR33"/>
    <property type="match status" value="1"/>
</dbReference>
<evidence type="ECO:0000256" key="4">
    <source>
        <dbReference type="ARBA" id="ARBA00023125"/>
    </source>
</evidence>
<dbReference type="GO" id="GO:0000156">
    <property type="term" value="F:phosphorelay response regulator activity"/>
    <property type="evidence" value="ECO:0007669"/>
    <property type="project" value="TreeGrafter"/>
</dbReference>
<accession>A0A8J3IQ50</accession>
<dbReference type="InterPro" id="IPR029787">
    <property type="entry name" value="Nucleotide_cyclase"/>
</dbReference>
<keyword evidence="10" id="KW-1185">Reference proteome</keyword>
<dbReference type="Pfam" id="PF00072">
    <property type="entry name" value="Response_reg"/>
    <property type="match status" value="1"/>
</dbReference>
<feature type="domain" description="Response regulatory" evidence="7">
    <location>
        <begin position="3"/>
        <end position="119"/>
    </location>
</feature>
<reference evidence="9" key="1">
    <citation type="submission" date="2020-10" db="EMBL/GenBank/DDBJ databases">
        <title>Taxonomic study of unclassified bacteria belonging to the class Ktedonobacteria.</title>
        <authorList>
            <person name="Yabe S."/>
            <person name="Wang C.M."/>
            <person name="Zheng Y."/>
            <person name="Sakai Y."/>
            <person name="Cavaletti L."/>
            <person name="Monciardini P."/>
            <person name="Donadio S."/>
        </authorList>
    </citation>
    <scope>NUCLEOTIDE SEQUENCE</scope>
    <source>
        <strain evidence="9">ID150040</strain>
    </source>
</reference>
<keyword evidence="2" id="KW-0902">Two-component regulatory system</keyword>
<organism evidence="9 10">
    <name type="scientific">Reticulibacter mediterranei</name>
    <dbReference type="NCBI Taxonomy" id="2778369"/>
    <lineage>
        <taxon>Bacteria</taxon>
        <taxon>Bacillati</taxon>
        <taxon>Chloroflexota</taxon>
        <taxon>Ktedonobacteria</taxon>
        <taxon>Ktedonobacterales</taxon>
        <taxon>Reticulibacteraceae</taxon>
        <taxon>Reticulibacter</taxon>
    </lineage>
</organism>
<dbReference type="PROSITE" id="PS50887">
    <property type="entry name" value="GGDEF"/>
    <property type="match status" value="1"/>
</dbReference>
<dbReference type="Proteomes" id="UP000597444">
    <property type="component" value="Unassembled WGS sequence"/>
</dbReference>
<keyword evidence="4" id="KW-0238">DNA-binding</keyword>
<evidence type="ECO:0000256" key="6">
    <source>
        <dbReference type="PROSITE-ProRule" id="PRU00169"/>
    </source>
</evidence>
<evidence type="ECO:0000256" key="5">
    <source>
        <dbReference type="ARBA" id="ARBA00023163"/>
    </source>
</evidence>
<dbReference type="PROSITE" id="PS50110">
    <property type="entry name" value="RESPONSE_REGULATORY"/>
    <property type="match status" value="1"/>
</dbReference>
<dbReference type="AlphaFoldDB" id="A0A8J3IQ50"/>
<evidence type="ECO:0000313" key="9">
    <source>
        <dbReference type="EMBL" id="GHO95884.1"/>
    </source>
</evidence>
<gene>
    <name evidence="9" type="ORF">KSF_059320</name>
</gene>
<keyword evidence="1 6" id="KW-0597">Phosphoprotein</keyword>
<evidence type="ECO:0008006" key="11">
    <source>
        <dbReference type="Google" id="ProtNLM"/>
    </source>
</evidence>
<dbReference type="GO" id="GO:0000976">
    <property type="term" value="F:transcription cis-regulatory region binding"/>
    <property type="evidence" value="ECO:0007669"/>
    <property type="project" value="TreeGrafter"/>
</dbReference>
<dbReference type="SMART" id="SM00448">
    <property type="entry name" value="REC"/>
    <property type="match status" value="1"/>
</dbReference>
<dbReference type="GO" id="GO:0005829">
    <property type="term" value="C:cytosol"/>
    <property type="evidence" value="ECO:0007669"/>
    <property type="project" value="TreeGrafter"/>
</dbReference>
<dbReference type="RefSeq" id="WP_220206541.1">
    <property type="nucleotide sequence ID" value="NZ_BNJK01000001.1"/>
</dbReference>
<dbReference type="InterPro" id="IPR001789">
    <property type="entry name" value="Sig_transdc_resp-reg_receiver"/>
</dbReference>
<protein>
    <recommendedName>
        <fullName evidence="11">Diguanylate cyclase response regulator</fullName>
    </recommendedName>
</protein>
<dbReference type="PANTHER" id="PTHR48111">
    <property type="entry name" value="REGULATOR OF RPOS"/>
    <property type="match status" value="1"/>
</dbReference>
<evidence type="ECO:0000259" key="8">
    <source>
        <dbReference type="PROSITE" id="PS50887"/>
    </source>
</evidence>
<dbReference type="CDD" id="cd01949">
    <property type="entry name" value="GGDEF"/>
    <property type="match status" value="1"/>
</dbReference>
<dbReference type="InterPro" id="IPR000160">
    <property type="entry name" value="GGDEF_dom"/>
</dbReference>
<sequence>MSSILVVEGEGTISGLLKEALGAKEYQTVMVLNGEDAVQFALREIPHLIVIDFMLPGLNGYDLIRRLREHPKSMHIPIIVVSSGCSPAEKVRAFELGVDSYLTFPFDPLELLAHVRRQLRRAQQTFLSPLTQLPGGLQLERAIHYTLSSLEPWSILYVDLDNFKAFNDVYGFHAGNNMILLVSRICQNVVYEYGNAEDFVGHIGGDDFLIVTTPDRATTLYRHILERYKRESVPFYHPDDLARGSINGVDRKGKPYQFPLVSLSIGVVSDQMCDPRSIEEIGTLTAEAKRHAKLSSNNVFHISSHRNRPVHSSIRDSYSLAPFGRLSQVGRSLFPMVEKDAMAEFK</sequence>
<feature type="domain" description="GGDEF" evidence="8">
    <location>
        <begin position="151"/>
        <end position="305"/>
    </location>
</feature>
<name>A0A8J3IQ50_9CHLR</name>
<comment type="caution">
    <text evidence="9">The sequence shown here is derived from an EMBL/GenBank/DDBJ whole genome shotgun (WGS) entry which is preliminary data.</text>
</comment>
<dbReference type="GO" id="GO:0006355">
    <property type="term" value="P:regulation of DNA-templated transcription"/>
    <property type="evidence" value="ECO:0007669"/>
    <property type="project" value="TreeGrafter"/>
</dbReference>
<keyword evidence="3" id="KW-0805">Transcription regulation</keyword>
<dbReference type="Gene3D" id="3.40.50.2300">
    <property type="match status" value="1"/>
</dbReference>
<dbReference type="InterPro" id="IPR043128">
    <property type="entry name" value="Rev_trsase/Diguanyl_cyclase"/>
</dbReference>
<dbReference type="InterPro" id="IPR011006">
    <property type="entry name" value="CheY-like_superfamily"/>
</dbReference>
<evidence type="ECO:0000256" key="3">
    <source>
        <dbReference type="ARBA" id="ARBA00023015"/>
    </source>
</evidence>
<dbReference type="GO" id="GO:0032993">
    <property type="term" value="C:protein-DNA complex"/>
    <property type="evidence" value="ECO:0007669"/>
    <property type="project" value="TreeGrafter"/>
</dbReference>
<evidence type="ECO:0000313" key="10">
    <source>
        <dbReference type="Proteomes" id="UP000597444"/>
    </source>
</evidence>
<keyword evidence="5" id="KW-0804">Transcription</keyword>
<dbReference type="InterPro" id="IPR039420">
    <property type="entry name" value="WalR-like"/>
</dbReference>
<feature type="modified residue" description="4-aspartylphosphate" evidence="6">
    <location>
        <position position="52"/>
    </location>
</feature>
<proteinExistence type="predicted"/>
<dbReference type="Pfam" id="PF00990">
    <property type="entry name" value="GGDEF"/>
    <property type="match status" value="1"/>
</dbReference>
<dbReference type="SMART" id="SM00267">
    <property type="entry name" value="GGDEF"/>
    <property type="match status" value="1"/>
</dbReference>
<evidence type="ECO:0000259" key="7">
    <source>
        <dbReference type="PROSITE" id="PS50110"/>
    </source>
</evidence>
<dbReference type="Gene3D" id="3.30.70.270">
    <property type="match status" value="1"/>
</dbReference>
<dbReference type="SUPFAM" id="SSF52172">
    <property type="entry name" value="CheY-like"/>
    <property type="match status" value="1"/>
</dbReference>